<protein>
    <submittedName>
        <fullName evidence="1">Uncharacterized protein</fullName>
    </submittedName>
</protein>
<dbReference type="InterPro" id="IPR027417">
    <property type="entry name" value="P-loop_NTPase"/>
</dbReference>
<gene>
    <name evidence="1" type="ORF">E4P82_20650</name>
</gene>
<dbReference type="SUPFAM" id="SSF53795">
    <property type="entry name" value="PEP carboxykinase-like"/>
    <property type="match status" value="1"/>
</dbReference>
<organism evidence="1 2">
    <name type="scientific">Candidatus Competibacter phosphatis</name>
    <dbReference type="NCBI Taxonomy" id="221280"/>
    <lineage>
        <taxon>Bacteria</taxon>
        <taxon>Pseudomonadati</taxon>
        <taxon>Pseudomonadota</taxon>
        <taxon>Gammaproteobacteria</taxon>
        <taxon>Candidatus Competibacteraceae</taxon>
        <taxon>Candidatus Competibacter</taxon>
    </lineage>
</organism>
<comment type="caution">
    <text evidence="1">The sequence shown here is derived from an EMBL/GenBank/DDBJ whole genome shotgun (WGS) entry which is preliminary data.</text>
</comment>
<keyword evidence="2" id="KW-1185">Reference proteome</keyword>
<dbReference type="RefSeq" id="WP_169250671.1">
    <property type="nucleotide sequence ID" value="NZ_SPMZ01000105.1"/>
</dbReference>
<reference evidence="1 2" key="1">
    <citation type="submission" date="2019-03" db="EMBL/GenBank/DDBJ databases">
        <title>Metabolic reconstructions from genomes of highly enriched 'Candidatus Accumulibacter' and 'Candidatus Competibacter' bioreactor populations.</title>
        <authorList>
            <person name="Annavajhala M.K."/>
            <person name="Welles L."/>
            <person name="Abbas B."/>
            <person name="Sorokin D."/>
            <person name="Park H."/>
            <person name="Van Loosdrecht M."/>
            <person name="Chandran K."/>
        </authorList>
    </citation>
    <scope>NUCLEOTIDE SEQUENCE [LARGE SCALE GENOMIC DNA]</scope>
    <source>
        <strain evidence="1 2">SBR_G</strain>
    </source>
</reference>
<accession>A0ABX1TPM5</accession>
<evidence type="ECO:0000313" key="1">
    <source>
        <dbReference type="EMBL" id="NMQ21400.1"/>
    </source>
</evidence>
<evidence type="ECO:0000313" key="2">
    <source>
        <dbReference type="Proteomes" id="UP000760480"/>
    </source>
</evidence>
<proteinExistence type="predicted"/>
<dbReference type="Gene3D" id="3.40.50.300">
    <property type="entry name" value="P-loop containing nucleotide triphosphate hydrolases"/>
    <property type="match status" value="1"/>
</dbReference>
<dbReference type="Proteomes" id="UP000760480">
    <property type="component" value="Unassembled WGS sequence"/>
</dbReference>
<name>A0ABX1TPM5_9GAMM</name>
<dbReference type="EMBL" id="SPMZ01000105">
    <property type="protein sequence ID" value="NMQ21400.1"/>
    <property type="molecule type" value="Genomic_DNA"/>
</dbReference>
<sequence>MANLHNIPIRIANIWIELTSPLSAVELGIEGRLGPFRATNSPEKPLARVALRWEESPSPPVPRGDLIYDPGSIWKMYRDGPDDYAVLAYQNEGQAARAQSVLRANAAWNDLTLTEQRIGTPWQSLLNVGAGELVLRAAILFTGGLVFHSSALDDNGQGIVFIGHSGAGKSTQVELWCQEPGVIAMNDDRIAVRMEANGPMCYGTPWGGTADIARNHATPLAALIVLEQAPENAIQPLAPAATASLLAARAFLPYWDPALMQRAFTNLDAILARVPVYRLRCRPERAVIPLVRSVL</sequence>